<reference evidence="8 9" key="1">
    <citation type="submission" date="2020-08" db="EMBL/GenBank/DDBJ databases">
        <title>Genomic Encyclopedia of Type Strains, Phase IV (KMG-IV): sequencing the most valuable type-strain genomes for metagenomic binning, comparative biology and taxonomic classification.</title>
        <authorList>
            <person name="Goeker M."/>
        </authorList>
    </citation>
    <scope>NUCLEOTIDE SEQUENCE [LARGE SCALE GENOMIC DNA]</scope>
    <source>
        <strain evidence="8 9">DSM 23562</strain>
    </source>
</reference>
<comment type="caution">
    <text evidence="8">The sequence shown here is derived from an EMBL/GenBank/DDBJ whole genome shotgun (WGS) entry which is preliminary data.</text>
</comment>
<evidence type="ECO:0000256" key="6">
    <source>
        <dbReference type="HAMAP-Rule" id="MF_00402"/>
    </source>
</evidence>
<dbReference type="PROSITE" id="PS01015">
    <property type="entry name" value="RIBOSOMAL_L19"/>
    <property type="match status" value="1"/>
</dbReference>
<dbReference type="EMBL" id="JACHGW010000001">
    <property type="protein sequence ID" value="MBB6049092.1"/>
    <property type="molecule type" value="Genomic_DNA"/>
</dbReference>
<evidence type="ECO:0000256" key="1">
    <source>
        <dbReference type="ARBA" id="ARBA00002349"/>
    </source>
</evidence>
<evidence type="ECO:0000256" key="3">
    <source>
        <dbReference type="ARBA" id="ARBA00022980"/>
    </source>
</evidence>
<dbReference type="InterPro" id="IPR018257">
    <property type="entry name" value="Ribosomal_bL19_CS"/>
</dbReference>
<gene>
    <name evidence="6" type="primary">rplS</name>
    <name evidence="8" type="ORF">HNQ39_000854</name>
</gene>
<accession>A0A7W9SLZ1</accession>
<dbReference type="GO" id="GO:0022625">
    <property type="term" value="C:cytosolic large ribosomal subunit"/>
    <property type="evidence" value="ECO:0007669"/>
    <property type="project" value="TreeGrafter"/>
</dbReference>
<dbReference type="Pfam" id="PF01245">
    <property type="entry name" value="Ribosomal_L19"/>
    <property type="match status" value="1"/>
</dbReference>
<comment type="function">
    <text evidence="1 6 7">This protein is located at the 30S-50S ribosomal subunit interface and may play a role in the structure and function of the aminoacyl-tRNA binding site.</text>
</comment>
<dbReference type="PANTHER" id="PTHR15680:SF9">
    <property type="entry name" value="LARGE RIBOSOMAL SUBUNIT PROTEIN BL19M"/>
    <property type="match status" value="1"/>
</dbReference>
<protein>
    <recommendedName>
        <fullName evidence="5 6">Large ribosomal subunit protein bL19</fullName>
    </recommendedName>
</protein>
<dbReference type="InterPro" id="IPR038657">
    <property type="entry name" value="Ribosomal_bL19_sf"/>
</dbReference>
<dbReference type="AlphaFoldDB" id="A0A7W9SLZ1"/>
<evidence type="ECO:0000313" key="8">
    <source>
        <dbReference type="EMBL" id="MBB6049092.1"/>
    </source>
</evidence>
<evidence type="ECO:0000256" key="2">
    <source>
        <dbReference type="ARBA" id="ARBA00005781"/>
    </source>
</evidence>
<dbReference type="HAMAP" id="MF_00402">
    <property type="entry name" value="Ribosomal_bL19"/>
    <property type="match status" value="1"/>
</dbReference>
<sequence length="127" mass="14149">MSKVNATAIRDIEEAQKKADVPAFRGGDSVRVHVKVIEGGKERIQIFEGVALSRHGAGIRDTVLVRKVASNGVGVERTFLVHSPRIEKIEVTRRAAVRRAKLYYLRGLVGKATRLKEDRNGRFSRSN</sequence>
<dbReference type="PANTHER" id="PTHR15680">
    <property type="entry name" value="RIBOSOMAL PROTEIN L19"/>
    <property type="match status" value="1"/>
</dbReference>
<evidence type="ECO:0000256" key="4">
    <source>
        <dbReference type="ARBA" id="ARBA00023274"/>
    </source>
</evidence>
<dbReference type="FunFam" id="2.30.30.790:FF:000001">
    <property type="entry name" value="50S ribosomal protein L19"/>
    <property type="match status" value="1"/>
</dbReference>
<dbReference type="PIRSF" id="PIRSF002191">
    <property type="entry name" value="Ribosomal_L19"/>
    <property type="match status" value="1"/>
</dbReference>
<comment type="similarity">
    <text evidence="2 6 7">Belongs to the bacterial ribosomal protein bL19 family.</text>
</comment>
<dbReference type="InterPro" id="IPR008991">
    <property type="entry name" value="Translation_prot_SH3-like_sf"/>
</dbReference>
<dbReference type="GO" id="GO:0006412">
    <property type="term" value="P:translation"/>
    <property type="evidence" value="ECO:0007669"/>
    <property type="project" value="UniProtKB-UniRule"/>
</dbReference>
<dbReference type="SUPFAM" id="SSF50104">
    <property type="entry name" value="Translation proteins SH3-like domain"/>
    <property type="match status" value="1"/>
</dbReference>
<keyword evidence="3 6" id="KW-0689">Ribosomal protein</keyword>
<dbReference type="PRINTS" id="PR00061">
    <property type="entry name" value="RIBOSOMALL19"/>
</dbReference>
<proteinExistence type="inferred from homology"/>
<dbReference type="NCBIfam" id="TIGR01024">
    <property type="entry name" value="rplS_bact"/>
    <property type="match status" value="1"/>
</dbReference>
<keyword evidence="9" id="KW-1185">Reference proteome</keyword>
<keyword evidence="4 6" id="KW-0687">Ribonucleoprotein</keyword>
<evidence type="ECO:0000313" key="9">
    <source>
        <dbReference type="Proteomes" id="UP000520814"/>
    </source>
</evidence>
<name>A0A7W9SLZ1_ARMRO</name>
<dbReference type="Proteomes" id="UP000520814">
    <property type="component" value="Unassembled WGS sequence"/>
</dbReference>
<dbReference type="InterPro" id="IPR001857">
    <property type="entry name" value="Ribosomal_bL19"/>
</dbReference>
<evidence type="ECO:0000256" key="5">
    <source>
        <dbReference type="ARBA" id="ARBA00035171"/>
    </source>
</evidence>
<evidence type="ECO:0000256" key="7">
    <source>
        <dbReference type="RuleBase" id="RU000559"/>
    </source>
</evidence>
<organism evidence="8 9">
    <name type="scientific">Armatimonas rosea</name>
    <dbReference type="NCBI Taxonomy" id="685828"/>
    <lineage>
        <taxon>Bacteria</taxon>
        <taxon>Bacillati</taxon>
        <taxon>Armatimonadota</taxon>
        <taxon>Armatimonadia</taxon>
        <taxon>Armatimonadales</taxon>
        <taxon>Armatimonadaceae</taxon>
        <taxon>Armatimonas</taxon>
    </lineage>
</organism>
<dbReference type="RefSeq" id="WP_184192711.1">
    <property type="nucleotide sequence ID" value="NZ_JACHGW010000001.1"/>
</dbReference>
<dbReference type="GO" id="GO:0003735">
    <property type="term" value="F:structural constituent of ribosome"/>
    <property type="evidence" value="ECO:0007669"/>
    <property type="project" value="InterPro"/>
</dbReference>
<dbReference type="Gene3D" id="2.30.30.790">
    <property type="match status" value="1"/>
</dbReference>